<dbReference type="PROSITE" id="PS50111">
    <property type="entry name" value="CHEMOTAXIS_TRANSDUC_2"/>
    <property type="match status" value="1"/>
</dbReference>
<keyword evidence="2" id="KW-1003">Cell membrane</keyword>
<dbReference type="SMART" id="SM00283">
    <property type="entry name" value="MA"/>
    <property type="match status" value="1"/>
</dbReference>
<dbReference type="EMBL" id="FQWD01000006">
    <property type="protein sequence ID" value="SHH08982.1"/>
    <property type="molecule type" value="Genomic_DNA"/>
</dbReference>
<dbReference type="Proteomes" id="UP000184520">
    <property type="component" value="Unassembled WGS sequence"/>
</dbReference>
<comment type="similarity">
    <text evidence="4">Belongs to the methyl-accepting chemotaxis (MCP) protein family.</text>
</comment>
<dbReference type="Pfam" id="PF00015">
    <property type="entry name" value="MCPsignal"/>
    <property type="match status" value="1"/>
</dbReference>
<keyword evidence="2" id="KW-0997">Cell inner membrane</keyword>
<dbReference type="GO" id="GO:0006935">
    <property type="term" value="P:chemotaxis"/>
    <property type="evidence" value="ECO:0007669"/>
    <property type="project" value="UniProtKB-ARBA"/>
</dbReference>
<dbReference type="InterPro" id="IPR003660">
    <property type="entry name" value="HAMP_dom"/>
</dbReference>
<dbReference type="PANTHER" id="PTHR32089">
    <property type="entry name" value="METHYL-ACCEPTING CHEMOTAXIS PROTEIN MCPB"/>
    <property type="match status" value="1"/>
</dbReference>
<evidence type="ECO:0000313" key="11">
    <source>
        <dbReference type="Proteomes" id="UP000184520"/>
    </source>
</evidence>
<reference evidence="11" key="1">
    <citation type="submission" date="2016-11" db="EMBL/GenBank/DDBJ databases">
        <authorList>
            <person name="Varghese N."/>
            <person name="Submissions S."/>
        </authorList>
    </citation>
    <scope>NUCLEOTIDE SEQUENCE [LARGE SCALE GENOMIC DNA]</scope>
    <source>
        <strain evidence="11">CGMCC 1.8995</strain>
    </source>
</reference>
<evidence type="ECO:0000256" key="5">
    <source>
        <dbReference type="PROSITE-ProRule" id="PRU00284"/>
    </source>
</evidence>
<evidence type="ECO:0000259" key="9">
    <source>
        <dbReference type="PROSITE" id="PS50885"/>
    </source>
</evidence>
<evidence type="ECO:0000256" key="3">
    <source>
        <dbReference type="ARBA" id="ARBA00023224"/>
    </source>
</evidence>
<dbReference type="FunFam" id="1.10.287.950:FF:000001">
    <property type="entry name" value="Methyl-accepting chemotaxis sensory transducer"/>
    <property type="match status" value="1"/>
</dbReference>
<dbReference type="AlphaFoldDB" id="A0A1M5Q4T7"/>
<keyword evidence="3 5" id="KW-0807">Transducer</keyword>
<dbReference type="Pfam" id="PF00672">
    <property type="entry name" value="HAMP"/>
    <property type="match status" value="1"/>
</dbReference>
<keyword evidence="6" id="KW-0812">Transmembrane</keyword>
<keyword evidence="11" id="KW-1185">Reference proteome</keyword>
<dbReference type="Gene3D" id="6.10.340.10">
    <property type="match status" value="1"/>
</dbReference>
<feature type="domain" description="HAMP" evidence="9">
    <location>
        <begin position="339"/>
        <end position="391"/>
    </location>
</feature>
<evidence type="ECO:0000256" key="1">
    <source>
        <dbReference type="ARBA" id="ARBA00004429"/>
    </source>
</evidence>
<evidence type="ECO:0000313" key="10">
    <source>
        <dbReference type="EMBL" id="SHH08982.1"/>
    </source>
</evidence>
<dbReference type="PROSITE" id="PS50885">
    <property type="entry name" value="HAMP"/>
    <property type="match status" value="1"/>
</dbReference>
<dbReference type="PANTHER" id="PTHR32089:SF70">
    <property type="entry name" value="ENERGY TAXIS MODULATING METHYL ACCEPTING SENSORY TRANSDUCER"/>
    <property type="match status" value="1"/>
</dbReference>
<dbReference type="GO" id="GO:0007165">
    <property type="term" value="P:signal transduction"/>
    <property type="evidence" value="ECO:0007669"/>
    <property type="project" value="UniProtKB-KW"/>
</dbReference>
<protein>
    <submittedName>
        <fullName evidence="10">Methyl-accepting chemotaxis protein</fullName>
    </submittedName>
</protein>
<dbReference type="GO" id="GO:0005886">
    <property type="term" value="C:plasma membrane"/>
    <property type="evidence" value="ECO:0007669"/>
    <property type="project" value="UniProtKB-SubCell"/>
</dbReference>
<dbReference type="PROSITE" id="PS50192">
    <property type="entry name" value="T_SNARE"/>
    <property type="match status" value="1"/>
</dbReference>
<dbReference type="InterPro" id="IPR004089">
    <property type="entry name" value="MCPsignal_dom"/>
</dbReference>
<evidence type="ECO:0000256" key="4">
    <source>
        <dbReference type="ARBA" id="ARBA00029447"/>
    </source>
</evidence>
<evidence type="ECO:0000259" key="7">
    <source>
        <dbReference type="PROSITE" id="PS50111"/>
    </source>
</evidence>
<keyword evidence="6" id="KW-0472">Membrane</keyword>
<dbReference type="SUPFAM" id="SSF58104">
    <property type="entry name" value="Methyl-accepting chemotaxis protein (MCP) signaling domain"/>
    <property type="match status" value="1"/>
</dbReference>
<name>A0A1M5Q4T7_9ALTE</name>
<organism evidence="10 11">
    <name type="scientific">Marisediminitalea aggregata</name>
    <dbReference type="NCBI Taxonomy" id="634436"/>
    <lineage>
        <taxon>Bacteria</taxon>
        <taxon>Pseudomonadati</taxon>
        <taxon>Pseudomonadota</taxon>
        <taxon>Gammaproteobacteria</taxon>
        <taxon>Alteromonadales</taxon>
        <taxon>Alteromonadaceae</taxon>
        <taxon>Marisediminitalea</taxon>
    </lineage>
</organism>
<dbReference type="RefSeq" id="WP_073324682.1">
    <property type="nucleotide sequence ID" value="NZ_FQWD01000006.1"/>
</dbReference>
<dbReference type="Gene3D" id="1.10.287.950">
    <property type="entry name" value="Methyl-accepting chemotaxis protein"/>
    <property type="match status" value="1"/>
</dbReference>
<keyword evidence="6" id="KW-1133">Transmembrane helix</keyword>
<dbReference type="CDD" id="cd06225">
    <property type="entry name" value="HAMP"/>
    <property type="match status" value="1"/>
</dbReference>
<accession>A0A1M5Q4T7</accession>
<evidence type="ECO:0000256" key="6">
    <source>
        <dbReference type="SAM" id="Phobius"/>
    </source>
</evidence>
<dbReference type="SMART" id="SM00304">
    <property type="entry name" value="HAMP"/>
    <property type="match status" value="1"/>
</dbReference>
<evidence type="ECO:0000256" key="2">
    <source>
        <dbReference type="ARBA" id="ARBA00022519"/>
    </source>
</evidence>
<dbReference type="OrthoDB" id="6846832at2"/>
<comment type="subcellular location">
    <subcellularLocation>
        <location evidence="1">Cell inner membrane</location>
        <topology evidence="1">Multi-pass membrane protein</topology>
    </subcellularLocation>
</comment>
<feature type="transmembrane region" description="Helical" evidence="6">
    <location>
        <begin position="315"/>
        <end position="337"/>
    </location>
</feature>
<dbReference type="InterPro" id="IPR000727">
    <property type="entry name" value="T_SNARE_dom"/>
</dbReference>
<proteinExistence type="inferred from homology"/>
<sequence>MQLTVVNKIILGFASFGCLLLITSILSYSGLSAIQSSAEDVIEDKMPVQTQMNDVNTDILTLATITANGFHESSKQGLLDSHNTFKSRAEAFIEKLDKLAKMLGSGKVSAQAIDASRTYVNESNSMYAELALRLEFEQRLALHSEEVLMIADEASALMLDLSYLDTRQQGVETIIGAGTNIDNKLLTMNTAITDLAASTDPEATAIIIDDLSYQISNIQVDKDYLNRLAEQVDTQGTVDSFNEQFDKLVEALNGEEGLVWMQQEKLTHSANSLSHQEAAQAALKQALESIGVLYSQVNDSTLNAQQKILDTVLGALLKTAAVFVIGLITAIFLGVLTTRSIAKPLVKINRGLSQLSQGDLTRKLDQSGTDEFAALSAKINTLTESLRTLVGNILSQEHRLEEVIKSSVALGEKSLQQVDEQRGQVQVTATNTQHVRQTSNNNLLQINTAMDKLRLVEEQSHSIAELAESNRQQVISQARQAEESANVVHRLDENSRNIGSILDVIKTIAEQTNLLALNAAIEAARAGEQGRGFAVVADEVRTLANRTHDSTEEIESMIGNLQRDAAQAVKAINVGRDQSQQGVSITEQVTEQVANISTIIQELSSINLEIVNDTKQQDELLADVAGSLERIVELAELSASSTQKANESTSKIEHEIADLKRAVTQFKL</sequence>
<dbReference type="STRING" id="634436.SAMN05216361_3737"/>
<gene>
    <name evidence="10" type="ORF">SAMN05216361_3737</name>
</gene>
<evidence type="ECO:0000259" key="8">
    <source>
        <dbReference type="PROSITE" id="PS50192"/>
    </source>
</evidence>
<feature type="domain" description="Methyl-accepting transducer" evidence="7">
    <location>
        <begin position="416"/>
        <end position="632"/>
    </location>
</feature>
<feature type="domain" description="T-SNARE coiled-coil homology" evidence="8">
    <location>
        <begin position="583"/>
        <end position="645"/>
    </location>
</feature>